<dbReference type="VEuPathDB" id="VectorBase:ISCW004210"/>
<sequence>TSKKKCRRLYENLLHQQTTGIAWSSEASSCPGPACCQLQVENRCCSCCIGCRVSPFFFL</sequence>
<protein>
    <submittedName>
        <fullName evidence="1 2">Uncharacterized protein</fullName>
    </submittedName>
</protein>
<keyword evidence="3" id="KW-1185">Reference proteome</keyword>
<feature type="non-terminal residue" evidence="1">
    <location>
        <position position="1"/>
    </location>
</feature>
<reference evidence="2" key="2">
    <citation type="submission" date="2020-05" db="UniProtKB">
        <authorList>
            <consortium name="EnsemblMetazoa"/>
        </authorList>
    </citation>
    <scope>IDENTIFICATION</scope>
    <source>
        <strain evidence="2">wikel</strain>
    </source>
</reference>
<dbReference type="EMBL" id="DS708364">
    <property type="protein sequence ID" value="EEC05708.1"/>
    <property type="molecule type" value="Genomic_DNA"/>
</dbReference>
<dbReference type="EnsemblMetazoa" id="ISCW004210-RA">
    <property type="protein sequence ID" value="ISCW004210-PA"/>
    <property type="gene ID" value="ISCW004210"/>
</dbReference>
<dbReference type="AlphaFoldDB" id="B7PGI6"/>
<dbReference type="VEuPathDB" id="VectorBase:ISCI004210"/>
<evidence type="ECO:0000313" key="1">
    <source>
        <dbReference type="EMBL" id="EEC05708.1"/>
    </source>
</evidence>
<reference evidence="1 3" key="1">
    <citation type="submission" date="2008-03" db="EMBL/GenBank/DDBJ databases">
        <title>Annotation of Ixodes scapularis.</title>
        <authorList>
            <consortium name="Ixodes scapularis Genome Project Consortium"/>
            <person name="Caler E."/>
            <person name="Hannick L.I."/>
            <person name="Bidwell S."/>
            <person name="Joardar V."/>
            <person name="Thiagarajan M."/>
            <person name="Amedeo P."/>
            <person name="Galinsky K.J."/>
            <person name="Schobel S."/>
            <person name="Inman J."/>
            <person name="Hostetler J."/>
            <person name="Miller J."/>
            <person name="Hammond M."/>
            <person name="Megy K."/>
            <person name="Lawson D."/>
            <person name="Kodira C."/>
            <person name="Sutton G."/>
            <person name="Meyer J."/>
            <person name="Hill C.A."/>
            <person name="Birren B."/>
            <person name="Nene V."/>
            <person name="Collins F."/>
            <person name="Alarcon-Chaidez F."/>
            <person name="Wikel S."/>
            <person name="Strausberg R."/>
        </authorList>
    </citation>
    <scope>NUCLEOTIDE SEQUENCE [LARGE SCALE GENOMIC DNA]</scope>
    <source>
        <strain evidence="3">Wikel</strain>
        <strain evidence="1">Wikel colony</strain>
    </source>
</reference>
<dbReference type="PaxDb" id="6945-B7PGI6"/>
<dbReference type="Proteomes" id="UP000001555">
    <property type="component" value="Unassembled WGS sequence"/>
</dbReference>
<accession>B7PGI6</accession>
<evidence type="ECO:0000313" key="2">
    <source>
        <dbReference type="EnsemblMetazoa" id="ISCW004210-PA"/>
    </source>
</evidence>
<dbReference type="EMBL" id="ABJB010861705">
    <property type="status" value="NOT_ANNOTATED_CDS"/>
    <property type="molecule type" value="Genomic_DNA"/>
</dbReference>
<name>B7PGI6_IXOSC</name>
<dbReference type="InParanoid" id="B7PGI6"/>
<evidence type="ECO:0000313" key="3">
    <source>
        <dbReference type="Proteomes" id="UP000001555"/>
    </source>
</evidence>
<gene>
    <name evidence="1" type="ORF">IscW_ISCW004210</name>
</gene>
<proteinExistence type="predicted"/>
<organism>
    <name type="scientific">Ixodes scapularis</name>
    <name type="common">Black-legged tick</name>
    <name type="synonym">Deer tick</name>
    <dbReference type="NCBI Taxonomy" id="6945"/>
    <lineage>
        <taxon>Eukaryota</taxon>
        <taxon>Metazoa</taxon>
        <taxon>Ecdysozoa</taxon>
        <taxon>Arthropoda</taxon>
        <taxon>Chelicerata</taxon>
        <taxon>Arachnida</taxon>
        <taxon>Acari</taxon>
        <taxon>Parasitiformes</taxon>
        <taxon>Ixodida</taxon>
        <taxon>Ixodoidea</taxon>
        <taxon>Ixodidae</taxon>
        <taxon>Ixodinae</taxon>
        <taxon>Ixodes</taxon>
    </lineage>
</organism>
<dbReference type="HOGENOM" id="CLU_2967729_0_0_1"/>
<feature type="non-terminal residue" evidence="1">
    <location>
        <position position="59"/>
    </location>
</feature>